<proteinExistence type="predicted"/>
<dbReference type="Proteomes" id="UP000507163">
    <property type="component" value="Chromosome 13"/>
</dbReference>
<name>A0A1C6XK93_PLACU</name>
<sequence length="304" mass="35091">MNKGYIKIGLALLSVASYMQNIAFARDMISFDKPPNEKDKYQLYFDPVAAKKAHEARIAKEHKQAEGIMTEALALAKKFAKHTKDYEPYSIDGEEPTIYFKRVNDTDIGKLEFTIPNADNYADLVNMLWDPNGQKYFDISFMGGYYPEMYNENLGIVQHRYASPVKNWPMFYHALAKKAELSKDKTVILLVSSNIDDCYYDFNKEYTNPIVKSANSYRPYVDSEDDIRNGRLFKIYVNFLAFIIEKEADCVKITYISSLNLDLAPGYPNHIARNILAKRILKATKLKDIFQGNKNISMWNLKKN</sequence>
<dbReference type="InterPro" id="IPR006486">
    <property type="entry name" value="PYST_A"/>
</dbReference>
<accession>A0A1C6XK93</accession>
<dbReference type="NCBIfam" id="TIGR01599">
    <property type="entry name" value="PYST-A"/>
    <property type="match status" value="1"/>
</dbReference>
<dbReference type="SUPFAM" id="SSF55961">
    <property type="entry name" value="Bet v1-like"/>
    <property type="match status" value="1"/>
</dbReference>
<dbReference type="EMBL" id="LT608179">
    <property type="protein sequence ID" value="SCM04832.1"/>
    <property type="molecule type" value="Genomic_DNA"/>
</dbReference>
<protein>
    <submittedName>
        <fullName evidence="1">Fam-a protein</fullName>
    </submittedName>
</protein>
<evidence type="ECO:0000313" key="2">
    <source>
        <dbReference type="Proteomes" id="UP000507163"/>
    </source>
</evidence>
<organism evidence="1 2">
    <name type="scientific">Plasmodium chabaudi chabaudi</name>
    <dbReference type="NCBI Taxonomy" id="31271"/>
    <lineage>
        <taxon>Eukaryota</taxon>
        <taxon>Sar</taxon>
        <taxon>Alveolata</taxon>
        <taxon>Apicomplexa</taxon>
        <taxon>Aconoidasida</taxon>
        <taxon>Haemosporida</taxon>
        <taxon>Plasmodiidae</taxon>
        <taxon>Plasmodium</taxon>
        <taxon>Plasmodium (Vinckeia)</taxon>
    </lineage>
</organism>
<reference evidence="1 2" key="1">
    <citation type="submission" date="2016-08" db="EMBL/GenBank/DDBJ databases">
        <authorList>
            <consortium name="Pathogen Informatics"/>
        </authorList>
    </citation>
    <scope>NUCLEOTIDE SEQUENCE [LARGE SCALE GENOMIC DNA]</scope>
    <source>
        <strain evidence="1 2">AJ</strain>
    </source>
</reference>
<dbReference type="AlphaFoldDB" id="A0A1C6XK93"/>
<evidence type="ECO:0000313" key="1">
    <source>
        <dbReference type="EMBL" id="SCM04832.1"/>
    </source>
</evidence>
<gene>
    <name evidence="1" type="ORF">PCHAJ_000379500</name>
</gene>